<comment type="domain">
    <text evidence="3">The N-terminal domain has binding sites for ComK and probably for unfolded/aggregated proteins; the C-terminal domain interacts with ClpC.</text>
</comment>
<keyword evidence="3" id="KW-0178">Competence</keyword>
<dbReference type="InterPro" id="IPR008681">
    <property type="entry name" value="Neg-reg_MecA"/>
</dbReference>
<dbReference type="Proteomes" id="UP000619534">
    <property type="component" value="Unassembled WGS sequence"/>
</dbReference>
<gene>
    <name evidence="4" type="primary">mecA2</name>
    <name evidence="3" type="synonym">mecA</name>
    <name evidence="4" type="ORF">GCM10007216_17210</name>
</gene>
<comment type="caution">
    <text evidence="4">The sequence shown here is derived from an EMBL/GenBank/DDBJ whole genome shotgun (WGS) entry which is preliminary data.</text>
</comment>
<keyword evidence="5" id="KW-1185">Reference proteome</keyword>
<comment type="similarity">
    <text evidence="1 3">Belongs to the MecA family.</text>
</comment>
<dbReference type="HAMAP" id="MF_01124">
    <property type="entry name" value="MecA"/>
    <property type="match status" value="1"/>
</dbReference>
<dbReference type="Pfam" id="PF05389">
    <property type="entry name" value="MecA"/>
    <property type="match status" value="1"/>
</dbReference>
<evidence type="ECO:0000313" key="5">
    <source>
        <dbReference type="Proteomes" id="UP000619534"/>
    </source>
</evidence>
<dbReference type="PANTHER" id="PTHR39161">
    <property type="entry name" value="ADAPTER PROTEIN MECA"/>
    <property type="match status" value="1"/>
</dbReference>
<evidence type="ECO:0000256" key="2">
    <source>
        <dbReference type="ARBA" id="ARBA00011738"/>
    </source>
</evidence>
<dbReference type="EMBL" id="BMCJ01000003">
    <property type="protein sequence ID" value="GGC87103.1"/>
    <property type="molecule type" value="Genomic_DNA"/>
</dbReference>
<dbReference type="PANTHER" id="PTHR39161:SF2">
    <property type="entry name" value="ADAPTER PROTEIN MECA 2"/>
    <property type="match status" value="1"/>
</dbReference>
<dbReference type="PIRSF" id="PIRSF029008">
    <property type="entry name" value="MecA"/>
    <property type="match status" value="1"/>
</dbReference>
<sequence length="200" mass="23739">MRLERMSNDKFKIFLTFDDLIERGLTKEDLWHDLPRVHQLFSDMMYEASDELGFELDGTLLVQVYLLQAQGMFIVVTQTERDYQDEDEDYIEMKVTLDESKELIFSFLEFEDIIQVSRRLYNLGVEGGSIIHYGDYYYMKLEEEDIEDLNREQVIALMSEFGTPSIVTSHRLKEYGEIVMENDAAKQVFDYFIKPHSYNK</sequence>
<evidence type="ECO:0000256" key="1">
    <source>
        <dbReference type="ARBA" id="ARBA00005397"/>
    </source>
</evidence>
<protein>
    <recommendedName>
        <fullName evidence="3">Adapter protein MecA</fullName>
    </recommendedName>
</protein>
<reference evidence="5" key="1">
    <citation type="journal article" date="2019" name="Int. J. Syst. Evol. Microbiol.">
        <title>The Global Catalogue of Microorganisms (GCM) 10K type strain sequencing project: providing services to taxonomists for standard genome sequencing and annotation.</title>
        <authorList>
            <consortium name="The Broad Institute Genomics Platform"/>
            <consortium name="The Broad Institute Genome Sequencing Center for Infectious Disease"/>
            <person name="Wu L."/>
            <person name="Ma J."/>
        </authorList>
    </citation>
    <scope>NUCLEOTIDE SEQUENCE [LARGE SCALE GENOMIC DNA]</scope>
    <source>
        <strain evidence="5">CCM 7282</strain>
    </source>
</reference>
<accession>A0ABQ1NYC6</accession>
<evidence type="ECO:0000256" key="3">
    <source>
        <dbReference type="HAMAP-Rule" id="MF_01124"/>
    </source>
</evidence>
<dbReference type="Gene3D" id="3.30.70.1950">
    <property type="match status" value="1"/>
</dbReference>
<comment type="subunit">
    <text evidence="2 3">Homodimer.</text>
</comment>
<dbReference type="InterPro" id="IPR038471">
    <property type="entry name" value="MecA_C_sf"/>
</dbReference>
<proteinExistence type="inferred from homology"/>
<organism evidence="4 5">
    <name type="scientific">Thalassobacillus devorans</name>
    <dbReference type="NCBI Taxonomy" id="279813"/>
    <lineage>
        <taxon>Bacteria</taxon>
        <taxon>Bacillati</taxon>
        <taxon>Bacillota</taxon>
        <taxon>Bacilli</taxon>
        <taxon>Bacillales</taxon>
        <taxon>Bacillaceae</taxon>
        <taxon>Thalassobacillus</taxon>
    </lineage>
</organism>
<comment type="function">
    <text evidence="3">Enables the recognition and targeting of unfolded and aggregated proteins to the ClpC protease or to other proteins involved in proteolysis. Acts negatively in the development of competence by binding ComK and recruiting it to the ClpCP protease. When overexpressed, inhibits sporulation. Also involved in Spx degradation by ClpC.</text>
</comment>
<dbReference type="NCBIfam" id="NF002781">
    <property type="entry name" value="PRK02899.1"/>
    <property type="match status" value="1"/>
</dbReference>
<keyword evidence="3" id="KW-0749">Sporulation</keyword>
<name>A0ABQ1NYC6_9BACI</name>
<evidence type="ECO:0000313" key="4">
    <source>
        <dbReference type="EMBL" id="GGC87103.1"/>
    </source>
</evidence>
<dbReference type="RefSeq" id="WP_062446428.1">
    <property type="nucleotide sequence ID" value="NZ_BMCJ01000003.1"/>
</dbReference>